<evidence type="ECO:0000256" key="6">
    <source>
        <dbReference type="SAM" id="MobiDB-lite"/>
    </source>
</evidence>
<dbReference type="InterPro" id="IPR036271">
    <property type="entry name" value="Tet_transcr_reg_TetR-rel_C_sf"/>
</dbReference>
<dbReference type="SUPFAM" id="SSF48498">
    <property type="entry name" value="Tetracyclin repressor-like, C-terminal domain"/>
    <property type="match status" value="1"/>
</dbReference>
<accession>A0ABU3VZQ1</accession>
<evidence type="ECO:0000259" key="7">
    <source>
        <dbReference type="PROSITE" id="PS50977"/>
    </source>
</evidence>
<dbReference type="Pfam" id="PF13977">
    <property type="entry name" value="TetR_C_6"/>
    <property type="match status" value="1"/>
</dbReference>
<name>A0ABU3VZQ1_9GAMM</name>
<reference evidence="8 9" key="1">
    <citation type="submission" date="2023-10" db="EMBL/GenBank/DDBJ databases">
        <title>Characteristics and mechanism of a salt-tolerant marine origin heterotrophic nitrifying- aerobic denitrifying bacteria Marinobacter xestospongiae HN1.</title>
        <authorList>
            <person name="Qi R."/>
        </authorList>
    </citation>
    <scope>NUCLEOTIDE SEQUENCE [LARGE SCALE GENOMIC DNA]</scope>
    <source>
        <strain evidence="8 9">HN1</strain>
    </source>
</reference>
<dbReference type="PROSITE" id="PS50977">
    <property type="entry name" value="HTH_TETR_2"/>
    <property type="match status" value="1"/>
</dbReference>
<keyword evidence="1" id="KW-0678">Repressor</keyword>
<keyword evidence="2" id="KW-0805">Transcription regulation</keyword>
<evidence type="ECO:0000256" key="1">
    <source>
        <dbReference type="ARBA" id="ARBA00022491"/>
    </source>
</evidence>
<evidence type="ECO:0000256" key="4">
    <source>
        <dbReference type="ARBA" id="ARBA00023163"/>
    </source>
</evidence>
<dbReference type="InterPro" id="IPR001647">
    <property type="entry name" value="HTH_TetR"/>
</dbReference>
<dbReference type="EMBL" id="JAWIIJ010000006">
    <property type="protein sequence ID" value="MDV2079206.1"/>
    <property type="molecule type" value="Genomic_DNA"/>
</dbReference>
<evidence type="ECO:0000256" key="2">
    <source>
        <dbReference type="ARBA" id="ARBA00023015"/>
    </source>
</evidence>
<dbReference type="SUPFAM" id="SSF46689">
    <property type="entry name" value="Homeodomain-like"/>
    <property type="match status" value="1"/>
</dbReference>
<dbReference type="InterPro" id="IPR039538">
    <property type="entry name" value="BetI_C"/>
</dbReference>
<sequence length="214" mass="23851">MSTNVKDTRNSQPAPRRGRPKGDRAAKRTELLQAVIAVIAREGYAGASMRKVSQQAGCTTGAVTYYFANKEEMIIAVAESLFDQFDQILDGDDQQDVHALLHHWLDWSNISDTDTWLAIFQLLVHARHEPAFASIVRERYAALRSALAAVLERGQQEGSIRQDIPARVLSDQLCAMTDGWMMLMPIEPERFESPHGHTLITSALALIAPPSEQR</sequence>
<dbReference type="PANTHER" id="PTHR30055">
    <property type="entry name" value="HTH-TYPE TRANSCRIPTIONAL REGULATOR RUTR"/>
    <property type="match status" value="1"/>
</dbReference>
<dbReference type="InterPro" id="IPR050109">
    <property type="entry name" value="HTH-type_TetR-like_transc_reg"/>
</dbReference>
<evidence type="ECO:0000313" key="8">
    <source>
        <dbReference type="EMBL" id="MDV2079206.1"/>
    </source>
</evidence>
<dbReference type="PANTHER" id="PTHR30055:SF234">
    <property type="entry name" value="HTH-TYPE TRANSCRIPTIONAL REGULATOR BETI"/>
    <property type="match status" value="1"/>
</dbReference>
<dbReference type="Pfam" id="PF00440">
    <property type="entry name" value="TetR_N"/>
    <property type="match status" value="1"/>
</dbReference>
<feature type="domain" description="HTH tetR-type" evidence="7">
    <location>
        <begin position="25"/>
        <end position="85"/>
    </location>
</feature>
<protein>
    <submittedName>
        <fullName evidence="8">TetR/AcrR family transcriptional regulator</fullName>
    </submittedName>
</protein>
<feature type="DNA-binding region" description="H-T-H motif" evidence="5">
    <location>
        <begin position="48"/>
        <end position="67"/>
    </location>
</feature>
<organism evidence="8 9">
    <name type="scientific">Marinobacter xestospongiae</name>
    <dbReference type="NCBI Taxonomy" id="994319"/>
    <lineage>
        <taxon>Bacteria</taxon>
        <taxon>Pseudomonadati</taxon>
        <taxon>Pseudomonadota</taxon>
        <taxon>Gammaproteobacteria</taxon>
        <taxon>Pseudomonadales</taxon>
        <taxon>Marinobacteraceae</taxon>
        <taxon>Marinobacter</taxon>
    </lineage>
</organism>
<dbReference type="PRINTS" id="PR00455">
    <property type="entry name" value="HTHTETR"/>
</dbReference>
<dbReference type="InterPro" id="IPR009057">
    <property type="entry name" value="Homeodomain-like_sf"/>
</dbReference>
<feature type="compositionally biased region" description="Polar residues" evidence="6">
    <location>
        <begin position="1"/>
        <end position="13"/>
    </location>
</feature>
<comment type="caution">
    <text evidence="8">The sequence shown here is derived from an EMBL/GenBank/DDBJ whole genome shotgun (WGS) entry which is preliminary data.</text>
</comment>
<feature type="region of interest" description="Disordered" evidence="6">
    <location>
        <begin position="1"/>
        <end position="26"/>
    </location>
</feature>
<proteinExistence type="predicted"/>
<keyword evidence="3 5" id="KW-0238">DNA-binding</keyword>
<evidence type="ECO:0000256" key="3">
    <source>
        <dbReference type="ARBA" id="ARBA00023125"/>
    </source>
</evidence>
<evidence type="ECO:0000313" key="9">
    <source>
        <dbReference type="Proteomes" id="UP001269819"/>
    </source>
</evidence>
<dbReference type="Gene3D" id="1.10.357.10">
    <property type="entry name" value="Tetracycline Repressor, domain 2"/>
    <property type="match status" value="1"/>
</dbReference>
<keyword evidence="4" id="KW-0804">Transcription</keyword>
<dbReference type="Proteomes" id="UP001269819">
    <property type="component" value="Unassembled WGS sequence"/>
</dbReference>
<evidence type="ECO:0000256" key="5">
    <source>
        <dbReference type="PROSITE-ProRule" id="PRU00335"/>
    </source>
</evidence>
<gene>
    <name evidence="8" type="ORF">RYS15_10930</name>
</gene>
<keyword evidence="9" id="KW-1185">Reference proteome</keyword>
<dbReference type="RefSeq" id="WP_316973817.1">
    <property type="nucleotide sequence ID" value="NZ_JAWIIJ010000006.1"/>
</dbReference>